<protein>
    <submittedName>
        <fullName evidence="1">Uncharacterized protein</fullName>
    </submittedName>
</protein>
<dbReference type="EMBL" id="VCGU01000005">
    <property type="protein sequence ID" value="TRY74401.1"/>
    <property type="molecule type" value="Genomic_DNA"/>
</dbReference>
<organism evidence="1 2">
    <name type="scientific">Tigriopus californicus</name>
    <name type="common">Marine copepod</name>
    <dbReference type="NCBI Taxonomy" id="6832"/>
    <lineage>
        <taxon>Eukaryota</taxon>
        <taxon>Metazoa</taxon>
        <taxon>Ecdysozoa</taxon>
        <taxon>Arthropoda</taxon>
        <taxon>Crustacea</taxon>
        <taxon>Multicrustacea</taxon>
        <taxon>Hexanauplia</taxon>
        <taxon>Copepoda</taxon>
        <taxon>Harpacticoida</taxon>
        <taxon>Harpacticidae</taxon>
        <taxon>Tigriopus</taxon>
    </lineage>
</organism>
<reference evidence="1 2" key="1">
    <citation type="journal article" date="2018" name="Nat. Ecol. Evol.">
        <title>Genomic signatures of mitonuclear coevolution across populations of Tigriopus californicus.</title>
        <authorList>
            <person name="Barreto F.S."/>
            <person name="Watson E.T."/>
            <person name="Lima T.G."/>
            <person name="Willett C.S."/>
            <person name="Edmands S."/>
            <person name="Li W."/>
            <person name="Burton R.S."/>
        </authorList>
    </citation>
    <scope>NUCLEOTIDE SEQUENCE [LARGE SCALE GENOMIC DNA]</scope>
    <source>
        <strain evidence="1 2">San Diego</strain>
    </source>
</reference>
<keyword evidence="2" id="KW-1185">Reference proteome</keyword>
<evidence type="ECO:0000313" key="1">
    <source>
        <dbReference type="EMBL" id="TRY74401.1"/>
    </source>
</evidence>
<evidence type="ECO:0000313" key="2">
    <source>
        <dbReference type="Proteomes" id="UP000318571"/>
    </source>
</evidence>
<accession>A0A553P9N7</accession>
<dbReference type="AlphaFoldDB" id="A0A553P9N7"/>
<comment type="caution">
    <text evidence="1">The sequence shown here is derived from an EMBL/GenBank/DDBJ whole genome shotgun (WGS) entry which is preliminary data.</text>
</comment>
<gene>
    <name evidence="1" type="ORF">TCAL_16861</name>
</gene>
<name>A0A553P9N7_TIGCA</name>
<dbReference type="Proteomes" id="UP000318571">
    <property type="component" value="Chromosome 2"/>
</dbReference>
<proteinExistence type="predicted"/>
<sequence>MCDYAMEKAKFDEEVPGWGQNIIDKKLSSRSWATEMDYQRDKTGGLSFVSTIPTSRAPAAAARLLV</sequence>